<feature type="domain" description="WRKY" evidence="7">
    <location>
        <begin position="160"/>
        <end position="226"/>
    </location>
</feature>
<organism evidence="8">
    <name type="scientific">Paeonia lactiflora</name>
    <name type="common">Chinese peony</name>
    <name type="synonym">Paeonia albiflora</name>
    <dbReference type="NCBI Taxonomy" id="35924"/>
    <lineage>
        <taxon>Eukaryota</taxon>
        <taxon>Viridiplantae</taxon>
        <taxon>Streptophyta</taxon>
        <taxon>Embryophyta</taxon>
        <taxon>Tracheophyta</taxon>
        <taxon>Spermatophyta</taxon>
        <taxon>Magnoliopsida</taxon>
        <taxon>eudicotyledons</taxon>
        <taxon>Gunneridae</taxon>
        <taxon>Pentapetalae</taxon>
        <taxon>Saxifragales</taxon>
        <taxon>Paeoniaceae</taxon>
        <taxon>Paeonia</taxon>
    </lineage>
</organism>
<evidence type="ECO:0000256" key="6">
    <source>
        <dbReference type="SAM" id="MobiDB-lite"/>
    </source>
</evidence>
<dbReference type="GO" id="GO:0050832">
    <property type="term" value="P:defense response to fungus"/>
    <property type="evidence" value="ECO:0007669"/>
    <property type="project" value="UniProtKB-ARBA"/>
</dbReference>
<dbReference type="GO" id="GO:0005634">
    <property type="term" value="C:nucleus"/>
    <property type="evidence" value="ECO:0007669"/>
    <property type="project" value="UniProtKB-SubCell"/>
</dbReference>
<feature type="compositionally biased region" description="Low complexity" evidence="6">
    <location>
        <begin position="243"/>
        <end position="252"/>
    </location>
</feature>
<proteinExistence type="evidence at transcript level"/>
<dbReference type="GO" id="GO:0009751">
    <property type="term" value="P:response to salicylic acid"/>
    <property type="evidence" value="ECO:0007669"/>
    <property type="project" value="UniProtKB-ARBA"/>
</dbReference>
<reference evidence="8" key="1">
    <citation type="submission" date="2017-12" db="EMBL/GenBank/DDBJ databases">
        <authorList>
            <person name="Caiyun H."/>
        </authorList>
    </citation>
    <scope>NUCLEOTIDE SEQUENCE</scope>
    <source>
        <strain evidence="8">64591</strain>
    </source>
</reference>
<dbReference type="GO" id="GO:0031347">
    <property type="term" value="P:regulation of defense response"/>
    <property type="evidence" value="ECO:0007669"/>
    <property type="project" value="UniProtKB-ARBA"/>
</dbReference>
<feature type="compositionally biased region" description="Basic and acidic residues" evidence="6">
    <location>
        <begin position="96"/>
        <end position="116"/>
    </location>
</feature>
<evidence type="ECO:0000256" key="1">
    <source>
        <dbReference type="ARBA" id="ARBA00004123"/>
    </source>
</evidence>
<dbReference type="PANTHER" id="PTHR31429">
    <property type="entry name" value="WRKY TRANSCRIPTION FACTOR 36-RELATED"/>
    <property type="match status" value="1"/>
</dbReference>
<keyword evidence="2" id="KW-0805">Transcription regulation</keyword>
<dbReference type="AlphaFoldDB" id="A0A3R5T0H9"/>
<protein>
    <submittedName>
        <fullName evidence="8">WRKY protein</fullName>
    </submittedName>
</protein>
<dbReference type="InterPro" id="IPR036576">
    <property type="entry name" value="WRKY_dom_sf"/>
</dbReference>
<keyword evidence="4" id="KW-0804">Transcription</keyword>
<feature type="region of interest" description="Disordered" evidence="6">
    <location>
        <begin position="225"/>
        <end position="252"/>
    </location>
</feature>
<evidence type="ECO:0000313" key="8">
    <source>
        <dbReference type="EMBL" id="QAB07157.1"/>
    </source>
</evidence>
<dbReference type="GO" id="GO:0042742">
    <property type="term" value="P:defense response to bacterium"/>
    <property type="evidence" value="ECO:0007669"/>
    <property type="project" value="UniProtKB-ARBA"/>
</dbReference>
<evidence type="ECO:0000256" key="5">
    <source>
        <dbReference type="ARBA" id="ARBA00023242"/>
    </source>
</evidence>
<evidence type="ECO:0000256" key="4">
    <source>
        <dbReference type="ARBA" id="ARBA00023163"/>
    </source>
</evidence>
<evidence type="ECO:0000256" key="3">
    <source>
        <dbReference type="ARBA" id="ARBA00023125"/>
    </source>
</evidence>
<keyword evidence="5" id="KW-0539">Nucleus</keyword>
<name>A0A3R5T0H9_PAELC</name>
<dbReference type="Gene3D" id="2.20.25.80">
    <property type="entry name" value="WRKY domain"/>
    <property type="match status" value="1"/>
</dbReference>
<dbReference type="PANTHER" id="PTHR31429:SF3">
    <property type="entry name" value="WRKY TRANSCRIPTION FACTOR 40-RELATED"/>
    <property type="match status" value="1"/>
</dbReference>
<evidence type="ECO:0000259" key="7">
    <source>
        <dbReference type="PROSITE" id="PS50811"/>
    </source>
</evidence>
<dbReference type="SMART" id="SM00774">
    <property type="entry name" value="WRKY"/>
    <property type="match status" value="1"/>
</dbReference>
<evidence type="ECO:0000256" key="2">
    <source>
        <dbReference type="ARBA" id="ARBA00023015"/>
    </source>
</evidence>
<keyword evidence="3" id="KW-0238">DNA-binding</keyword>
<dbReference type="GO" id="GO:0043565">
    <property type="term" value="F:sequence-specific DNA binding"/>
    <property type="evidence" value="ECO:0007669"/>
    <property type="project" value="InterPro"/>
</dbReference>
<feature type="region of interest" description="Disordered" evidence="6">
    <location>
        <begin position="96"/>
        <end position="143"/>
    </location>
</feature>
<dbReference type="GO" id="GO:0003700">
    <property type="term" value="F:DNA-binding transcription factor activity"/>
    <property type="evidence" value="ECO:0007669"/>
    <property type="project" value="InterPro"/>
</dbReference>
<dbReference type="InterPro" id="IPR003657">
    <property type="entry name" value="WRKY_dom"/>
</dbReference>
<sequence length="321" mass="35869">MKYSSSTWVDDSPMGFDLNLFPYRQINEAPPKKELEGDYIDLENKLSVKEDVGFSMQEEFNRISNENRKLSEMLSIMCENYKLMQNQLMDLMSKNSDNEVTKSKKRKSIEDNESSKVHGLVINGNTDQSCSSDDDSSKRPREEIINKTVSRVCVRTDKSDKSLIVKDGYQWRKYGQKVTRDNPSPRAYYKCSFAPNCPVKKKVQRSAEDLSILIATYEGEHTHSQPCQVDHASLGSSQGGKHSLISGSASMSSSRPTVTLNLIQAGLNDDKRAVEEVKAAGPAIFQQFLVEQMACSLTSDPSFKAALAAAMSGKIVDYSQK</sequence>
<dbReference type="FunFam" id="2.20.25.80:FF:000008">
    <property type="entry name" value="WRKY transcription factor 40"/>
    <property type="match status" value="1"/>
</dbReference>
<dbReference type="PROSITE" id="PS50811">
    <property type="entry name" value="WRKY"/>
    <property type="match status" value="1"/>
</dbReference>
<dbReference type="SUPFAM" id="SSF118290">
    <property type="entry name" value="WRKY DNA-binding domain"/>
    <property type="match status" value="1"/>
</dbReference>
<comment type="subcellular location">
    <subcellularLocation>
        <location evidence="1">Nucleus</location>
    </subcellularLocation>
</comment>
<dbReference type="InterPro" id="IPR044810">
    <property type="entry name" value="WRKY_plant"/>
</dbReference>
<dbReference type="Pfam" id="PF03106">
    <property type="entry name" value="WRKY"/>
    <property type="match status" value="1"/>
</dbReference>
<accession>A0A3R5T0H9</accession>
<dbReference type="EMBL" id="MG736923">
    <property type="protein sequence ID" value="QAB07157.1"/>
    <property type="molecule type" value="mRNA"/>
</dbReference>
<dbReference type="GO" id="GO:0002237">
    <property type="term" value="P:response to molecule of bacterial origin"/>
    <property type="evidence" value="ECO:0007669"/>
    <property type="project" value="UniProtKB-ARBA"/>
</dbReference>